<dbReference type="SUPFAM" id="SSF53271">
    <property type="entry name" value="PRTase-like"/>
    <property type="match status" value="1"/>
</dbReference>
<comment type="caution">
    <text evidence="3">The sequence shown here is derived from an EMBL/GenBank/DDBJ whole genome shotgun (WGS) entry which is preliminary data.</text>
</comment>
<dbReference type="PANTHER" id="PTHR47505">
    <property type="entry name" value="DNA UTILIZATION PROTEIN YHGH"/>
    <property type="match status" value="1"/>
</dbReference>
<dbReference type="Gene3D" id="3.40.50.2020">
    <property type="match status" value="1"/>
</dbReference>
<sequence length="239" mass="26558">MKKGGWWDALVGLLYPEPRRCLFCRHNFIQDPEEVVCAPCLRQVTESVPPLCRVCGREQSGRGVCDDCRRRREAFFQRAVSYGPYRGRLRALLLALKKDRHTSVVPILAGFLEQVWAAELADRGVEVFVPVPIARDKLQERGFNQALLLAEAVGERVRVPVCEALTWQGARRAQVSRNRAQRLDSMEDSLGLSPEAAAVAGRVVCLLDDIYTTGATANACAKKLHEAGARAVYVITVAR</sequence>
<evidence type="ECO:0000259" key="2">
    <source>
        <dbReference type="Pfam" id="PF18912"/>
    </source>
</evidence>
<reference evidence="3 4" key="1">
    <citation type="submission" date="2018-05" db="EMBL/GenBank/DDBJ databases">
        <title>Genomic Encyclopedia of Type Strains, Phase IV (KMG-IV): sequencing the most valuable type-strain genomes for metagenomic binning, comparative biology and taxonomic classification.</title>
        <authorList>
            <person name="Goeker M."/>
        </authorList>
    </citation>
    <scope>NUCLEOTIDE SEQUENCE [LARGE SCALE GENOMIC DNA]</scope>
    <source>
        <strain evidence="3 4">DSM 18773</strain>
    </source>
</reference>
<dbReference type="PANTHER" id="PTHR47505:SF1">
    <property type="entry name" value="DNA UTILIZATION PROTEIN YHGH"/>
    <property type="match status" value="1"/>
</dbReference>
<dbReference type="RefSeq" id="WP_245884352.1">
    <property type="nucleotide sequence ID" value="NZ_QGGL01000001.1"/>
</dbReference>
<evidence type="ECO:0000313" key="3">
    <source>
        <dbReference type="EMBL" id="PWK16195.1"/>
    </source>
</evidence>
<dbReference type="Proteomes" id="UP000245634">
    <property type="component" value="Unassembled WGS sequence"/>
</dbReference>
<dbReference type="Pfam" id="PF18912">
    <property type="entry name" value="DZR_2"/>
    <property type="match status" value="1"/>
</dbReference>
<dbReference type="CDD" id="cd06223">
    <property type="entry name" value="PRTases_typeI"/>
    <property type="match status" value="1"/>
</dbReference>
<evidence type="ECO:0000313" key="4">
    <source>
        <dbReference type="Proteomes" id="UP000245634"/>
    </source>
</evidence>
<dbReference type="EMBL" id="QGGL01000001">
    <property type="protein sequence ID" value="PWK16195.1"/>
    <property type="molecule type" value="Genomic_DNA"/>
</dbReference>
<protein>
    <submittedName>
        <fullName evidence="3">ComF family protein</fullName>
    </submittedName>
</protein>
<dbReference type="InterPro" id="IPR044005">
    <property type="entry name" value="DZR_2"/>
</dbReference>
<accession>A0A316DDZ9</accession>
<comment type="similarity">
    <text evidence="1">Belongs to the ComF/GntX family.</text>
</comment>
<gene>
    <name evidence="3" type="ORF">C7459_10156</name>
</gene>
<feature type="domain" description="Double zinc ribbon" evidence="2">
    <location>
        <begin position="12"/>
        <end position="69"/>
    </location>
</feature>
<organism evidence="3 4">
    <name type="scientific">Tumebacillus permanentifrigoris</name>
    <dbReference type="NCBI Taxonomy" id="378543"/>
    <lineage>
        <taxon>Bacteria</taxon>
        <taxon>Bacillati</taxon>
        <taxon>Bacillota</taxon>
        <taxon>Bacilli</taxon>
        <taxon>Bacillales</taxon>
        <taxon>Alicyclobacillaceae</taxon>
        <taxon>Tumebacillus</taxon>
    </lineage>
</organism>
<dbReference type="InterPro" id="IPR051910">
    <property type="entry name" value="ComF/GntX_DNA_util-trans"/>
</dbReference>
<dbReference type="InterPro" id="IPR029057">
    <property type="entry name" value="PRTase-like"/>
</dbReference>
<evidence type="ECO:0000256" key="1">
    <source>
        <dbReference type="ARBA" id="ARBA00008007"/>
    </source>
</evidence>
<proteinExistence type="inferred from homology"/>
<dbReference type="InterPro" id="IPR000836">
    <property type="entry name" value="PRTase_dom"/>
</dbReference>
<keyword evidence="4" id="KW-1185">Reference proteome</keyword>
<dbReference type="AlphaFoldDB" id="A0A316DDZ9"/>
<name>A0A316DDZ9_9BACL</name>